<organism evidence="1 2">
    <name type="scientific">Methanoculleus chikugoensis</name>
    <dbReference type="NCBI Taxonomy" id="118126"/>
    <lineage>
        <taxon>Archaea</taxon>
        <taxon>Methanobacteriati</taxon>
        <taxon>Methanobacteriota</taxon>
        <taxon>Stenosarchaea group</taxon>
        <taxon>Methanomicrobia</taxon>
        <taxon>Methanomicrobiales</taxon>
        <taxon>Methanomicrobiaceae</taxon>
        <taxon>Methanoculleus</taxon>
    </lineage>
</organism>
<protein>
    <recommendedName>
        <fullName evidence="3">Zinc-ribbon domain-containing protein</fullName>
    </recommendedName>
</protein>
<dbReference type="EMBL" id="AP019781">
    <property type="protein sequence ID" value="BBL68125.1"/>
    <property type="molecule type" value="Genomic_DNA"/>
</dbReference>
<dbReference type="Proteomes" id="UP000824969">
    <property type="component" value="Chromosome"/>
</dbReference>
<evidence type="ECO:0008006" key="3">
    <source>
        <dbReference type="Google" id="ProtNLM"/>
    </source>
</evidence>
<sequence length="107" mass="11307">MIATYSHLVDEDVDNAFAALAGVELPESDRASESPEPVQCGQCHCVMPPGSRFCARCGMTLTVEAAESLNTVIRAAEAVISNPNDPEVLTILLEARARMAMKGGGET</sequence>
<gene>
    <name evidence="1" type="ORF">MchiMG62_13060</name>
</gene>
<name>A0ABN5XHE3_9EURY</name>
<evidence type="ECO:0000313" key="2">
    <source>
        <dbReference type="Proteomes" id="UP000824969"/>
    </source>
</evidence>
<accession>A0ABN5XHE3</accession>
<keyword evidence="2" id="KW-1185">Reference proteome</keyword>
<reference evidence="1 2" key="1">
    <citation type="submission" date="2019-06" db="EMBL/GenBank/DDBJ databases">
        <title>Complete genome sequence of Methanoculleus chikugoensis strain MG62.</title>
        <authorList>
            <person name="Asakawa S."/>
            <person name="Dianou D."/>
        </authorList>
    </citation>
    <scope>NUCLEOTIDE SEQUENCE [LARGE SCALE GENOMIC DNA]</scope>
    <source>
        <strain evidence="1 2">MG62</strain>
    </source>
</reference>
<proteinExistence type="predicted"/>
<evidence type="ECO:0000313" key="1">
    <source>
        <dbReference type="EMBL" id="BBL68125.1"/>
    </source>
</evidence>